<gene>
    <name evidence="14" type="ORF">CFC21_038852</name>
</gene>
<accession>A0A9R1JR86</accession>
<dbReference type="Gene3D" id="3.30.559.10">
    <property type="entry name" value="Chloramphenicol acetyltransferase-like domain"/>
    <property type="match status" value="1"/>
</dbReference>
<proteinExistence type="inferred from homology"/>
<evidence type="ECO:0000256" key="5">
    <source>
        <dbReference type="ARBA" id="ARBA00022679"/>
    </source>
</evidence>
<dbReference type="GO" id="GO:0004144">
    <property type="term" value="F:diacylglycerol O-acyltransferase activity"/>
    <property type="evidence" value="ECO:0007669"/>
    <property type="project" value="UniProtKB-EC"/>
</dbReference>
<reference evidence="14" key="1">
    <citation type="journal article" date="2017" name="Gigascience">
        <title>The first near-complete assembly of the hexaploid bread wheat genome, Triticum aestivum.</title>
        <authorList>
            <person name="Zimin A.V."/>
            <person name="Puiu D."/>
            <person name="Hall R."/>
            <person name="Kingan S."/>
            <person name="Clavijo B.J."/>
            <person name="Salzberg S.L."/>
        </authorList>
    </citation>
    <scope>NUCLEOTIDE SEQUENCE</scope>
    <source>
        <tissue evidence="14">Leaf</tissue>
    </source>
</reference>
<dbReference type="GO" id="GO:0005886">
    <property type="term" value="C:plasma membrane"/>
    <property type="evidence" value="ECO:0007669"/>
    <property type="project" value="UniProtKB-SubCell"/>
</dbReference>
<comment type="catalytic activity">
    <reaction evidence="9">
        <text>a long chain fatty alcohol + a fatty acyl-CoA = a long-chain alcohol wax ester + CoA</text>
        <dbReference type="Rhea" id="RHEA:38443"/>
        <dbReference type="ChEBI" id="CHEBI:17135"/>
        <dbReference type="ChEBI" id="CHEBI:57287"/>
        <dbReference type="ChEBI" id="CHEBI:77636"/>
        <dbReference type="ChEBI" id="CHEBI:235323"/>
        <dbReference type="EC" id="2.3.1.75"/>
    </reaction>
</comment>
<evidence type="ECO:0000256" key="8">
    <source>
        <dbReference type="ARBA" id="ARBA00024360"/>
    </source>
</evidence>
<dbReference type="InterPro" id="IPR023213">
    <property type="entry name" value="CAT-like_dom_sf"/>
</dbReference>
<dbReference type="EMBL" id="CM022218">
    <property type="protein sequence ID" value="KAF7026755.1"/>
    <property type="molecule type" value="Genomic_DNA"/>
</dbReference>
<dbReference type="InterPro" id="IPR009721">
    <property type="entry name" value="O-acyltransferase_WSD1_C"/>
</dbReference>
<evidence type="ECO:0000256" key="4">
    <source>
        <dbReference type="ARBA" id="ARBA00005189"/>
    </source>
</evidence>
<evidence type="ECO:0000256" key="6">
    <source>
        <dbReference type="ARBA" id="ARBA00022824"/>
    </source>
</evidence>
<dbReference type="PANTHER" id="PTHR31650:SF32">
    <property type="entry name" value="DIACYLGLYCEROL O-ACYLTRANSFERASE"/>
    <property type="match status" value="1"/>
</dbReference>
<keyword evidence="7" id="KW-0012">Acyltransferase</keyword>
<comment type="pathway">
    <text evidence="4">Lipid metabolism.</text>
</comment>
<dbReference type="Proteomes" id="UP000815260">
    <property type="component" value="Chromosome 3B"/>
</dbReference>
<reference evidence="14" key="2">
    <citation type="submission" date="2020-03" db="EMBL/GenBank/DDBJ databases">
        <title>The second near-complete assembly of the hexaploid bread wheat (Triticum aestivum) genome.</title>
        <authorList>
            <person name="Zimin A.V."/>
            <person name="Puiu D."/>
            <person name="Shumante A."/>
            <person name="Alonge M."/>
            <person name="Salzberg S.L."/>
        </authorList>
    </citation>
    <scope>NUCLEOTIDE SEQUENCE</scope>
    <source>
        <tissue evidence="14">Leaf</tissue>
    </source>
</reference>
<evidence type="ECO:0000256" key="10">
    <source>
        <dbReference type="ARBA" id="ARBA00048109"/>
    </source>
</evidence>
<evidence type="ECO:0000256" key="7">
    <source>
        <dbReference type="ARBA" id="ARBA00023315"/>
    </source>
</evidence>
<dbReference type="SUPFAM" id="SSF52777">
    <property type="entry name" value="CoA-dependent acyltransferases"/>
    <property type="match status" value="1"/>
</dbReference>
<dbReference type="AlphaFoldDB" id="A0A9R1JR86"/>
<dbReference type="GO" id="GO:0005789">
    <property type="term" value="C:endoplasmic reticulum membrane"/>
    <property type="evidence" value="ECO:0007669"/>
    <property type="project" value="UniProtKB-SubCell"/>
</dbReference>
<dbReference type="PANTHER" id="PTHR31650">
    <property type="entry name" value="O-ACYLTRANSFERASE (WSD1-LIKE) FAMILY PROTEIN"/>
    <property type="match status" value="1"/>
</dbReference>
<feature type="domain" description="O-acyltransferase WSD1 C-terminal" evidence="13">
    <location>
        <begin position="343"/>
        <end position="444"/>
    </location>
</feature>
<feature type="compositionally biased region" description="Low complexity" evidence="11">
    <location>
        <begin position="7"/>
        <end position="20"/>
    </location>
</feature>
<dbReference type="Pfam" id="PF03007">
    <property type="entry name" value="WS_DGAT_cat"/>
    <property type="match status" value="1"/>
</dbReference>
<feature type="domain" description="O-acyltransferase WSD1-like N-terminal" evidence="12">
    <location>
        <begin position="92"/>
        <end position="292"/>
    </location>
</feature>
<dbReference type="GO" id="GO:0045017">
    <property type="term" value="P:glycerolipid biosynthetic process"/>
    <property type="evidence" value="ECO:0007669"/>
    <property type="project" value="InterPro"/>
</dbReference>
<feature type="region of interest" description="Disordered" evidence="11">
    <location>
        <begin position="1"/>
        <end position="36"/>
    </location>
</feature>
<comment type="similarity">
    <text evidence="8">In the N-terminal section; belongs to the long-chain O-acyltransferase family.</text>
</comment>
<evidence type="ECO:0000259" key="13">
    <source>
        <dbReference type="Pfam" id="PF06974"/>
    </source>
</evidence>
<dbReference type="InterPro" id="IPR045034">
    <property type="entry name" value="O-acyltransferase_WSD1-like"/>
</dbReference>
<dbReference type="OrthoDB" id="619536at2759"/>
<keyword evidence="5" id="KW-0808">Transferase</keyword>
<evidence type="ECO:0000313" key="14">
    <source>
        <dbReference type="EMBL" id="KAF7026755.1"/>
    </source>
</evidence>
<name>A0A9R1JR86_WHEAT</name>
<evidence type="ECO:0000256" key="9">
    <source>
        <dbReference type="ARBA" id="ARBA00047604"/>
    </source>
</evidence>
<keyword evidence="6" id="KW-0256">Endoplasmic reticulum</keyword>
<evidence type="ECO:0000256" key="3">
    <source>
        <dbReference type="ARBA" id="ARBA00004771"/>
    </source>
</evidence>
<protein>
    <recommendedName>
        <fullName evidence="15">Diacylglycerol O-acyltransferase</fullName>
    </recommendedName>
</protein>
<comment type="subcellular location">
    <subcellularLocation>
        <location evidence="1">Cell membrane</location>
        <topology evidence="1">Single-pass membrane protein</topology>
    </subcellularLocation>
    <subcellularLocation>
        <location evidence="2">Endoplasmic reticulum membrane</location>
    </subcellularLocation>
</comment>
<evidence type="ECO:0008006" key="15">
    <source>
        <dbReference type="Google" id="ProtNLM"/>
    </source>
</evidence>
<dbReference type="Pfam" id="PF06974">
    <property type="entry name" value="WS_DGAT_C"/>
    <property type="match status" value="1"/>
</dbReference>
<comment type="catalytic activity">
    <reaction evidence="10">
        <text>an acyl-CoA + a 1,2-diacyl-sn-glycerol = a triacyl-sn-glycerol + CoA</text>
        <dbReference type="Rhea" id="RHEA:10868"/>
        <dbReference type="ChEBI" id="CHEBI:17815"/>
        <dbReference type="ChEBI" id="CHEBI:57287"/>
        <dbReference type="ChEBI" id="CHEBI:58342"/>
        <dbReference type="ChEBI" id="CHEBI:64615"/>
        <dbReference type="EC" id="2.3.1.20"/>
    </reaction>
</comment>
<comment type="pathway">
    <text evidence="3">Glycerolipid metabolism; triacylglycerol biosynthesis.</text>
</comment>
<evidence type="ECO:0000256" key="11">
    <source>
        <dbReference type="SAM" id="MobiDB-lite"/>
    </source>
</evidence>
<evidence type="ECO:0000256" key="2">
    <source>
        <dbReference type="ARBA" id="ARBA00004586"/>
    </source>
</evidence>
<evidence type="ECO:0000259" key="12">
    <source>
        <dbReference type="Pfam" id="PF03007"/>
    </source>
</evidence>
<organism evidence="14">
    <name type="scientific">Triticum aestivum</name>
    <name type="common">Wheat</name>
    <dbReference type="NCBI Taxonomy" id="4565"/>
    <lineage>
        <taxon>Eukaryota</taxon>
        <taxon>Viridiplantae</taxon>
        <taxon>Streptophyta</taxon>
        <taxon>Embryophyta</taxon>
        <taxon>Tracheophyta</taxon>
        <taxon>Spermatophyta</taxon>
        <taxon>Magnoliopsida</taxon>
        <taxon>Liliopsida</taxon>
        <taxon>Poales</taxon>
        <taxon>Poaceae</taxon>
        <taxon>BOP clade</taxon>
        <taxon>Pooideae</taxon>
        <taxon>Triticodae</taxon>
        <taxon>Triticeae</taxon>
        <taxon>Triticinae</taxon>
        <taxon>Triticum</taxon>
    </lineage>
</organism>
<dbReference type="GO" id="GO:0047196">
    <property type="term" value="F:long-chain-alcohol O-fatty-acyltransferase activity"/>
    <property type="evidence" value="ECO:0007669"/>
    <property type="project" value="UniProtKB-EC"/>
</dbReference>
<comment type="caution">
    <text evidence="14">The sequence shown here is derived from an EMBL/GenBank/DDBJ whole genome shotgun (WGS) entry which is preliminary data.</text>
</comment>
<sequence length="531" mass="59412">MEVTANVASPPSRPLSVRVSAETEGADNSTAEEPMSPTGRILEEMGVCIVIVMGLSTPVNLPVFRSGIETELITRSSRFCSIQIMDGPKDGKPRWVQTAVNVDEHIIVPTFDPAAVASNPEKAVEDYVAMLSTLPMDRGRPLWEFHFLNLKTSGAASTVVLRLHHSIGDAMSIMTLFMASACSTADPTRLPAMPPPPRRTGAIYQQQTRPPLSLSSHYLAWVWSYFVLAWHTLVDVALLAATVLFLRDPRTMFTHMPDASGSRRRKRFVHRSLSLDDITLIKTVMNCTINDVLVGVTSAALSQYYFRKSGDTNTKRICLRSILPVNTRPISSRQTYVTKVEKGNRLSSLIYPFHIALPNDPLEYVRKAKRSMHRKKSSLEVKFIQVVVEFLVKYFGAKTGAFIFRLFATRTSILLSNVVGPSEHITLCGHPISFMAITAYGQPQRTSSRIKDQIEGGNRMHSRVVQISPNFFNVGWRLVRRHTLRPEENVKNMTICLQWHPINALSPGVWLGIYGKTCKRDLRKLIGVNRG</sequence>
<dbReference type="InterPro" id="IPR004255">
    <property type="entry name" value="O-acyltransferase_WSD1_N"/>
</dbReference>
<evidence type="ECO:0000256" key="1">
    <source>
        <dbReference type="ARBA" id="ARBA00004162"/>
    </source>
</evidence>